<reference evidence="1 4" key="1">
    <citation type="journal article" date="2021" name="Environ. Microbiol.">
        <title>New insights into the diversity and evolution of the archaeal mobilome from three complete genomes of Saccharolobus shibatae.</title>
        <authorList>
            <person name="Medvedeva S."/>
            <person name="Brandt D."/>
            <person name="Cvirkaite-Krupovic V."/>
            <person name="Liu Y."/>
            <person name="Severinov K."/>
            <person name="Ishino S."/>
            <person name="Ishino Y."/>
            <person name="Prangishvili D."/>
            <person name="Kalinowski J."/>
            <person name="Krupovic M."/>
        </authorList>
    </citation>
    <scope>NUCLEOTIDE SEQUENCE</scope>
    <source>
        <strain evidence="1">BEU9</strain>
        <strain evidence="2 4">S38A</strain>
    </source>
</reference>
<protein>
    <submittedName>
        <fullName evidence="1">Uncharacterized protein</fullName>
    </submittedName>
</protein>
<evidence type="ECO:0000313" key="2">
    <source>
        <dbReference type="EMBL" id="QXJ36125.1"/>
    </source>
</evidence>
<dbReference type="Proteomes" id="UP000694036">
    <property type="component" value="Chromosome"/>
</dbReference>
<dbReference type="AlphaFoldDB" id="A0A8F5BWZ3"/>
<evidence type="ECO:0000313" key="3">
    <source>
        <dbReference type="Proteomes" id="UP000693941"/>
    </source>
</evidence>
<keyword evidence="4" id="KW-1185">Reference proteome</keyword>
<dbReference type="EMBL" id="CP077713">
    <property type="protein sequence ID" value="QXJ36125.1"/>
    <property type="molecule type" value="Genomic_DNA"/>
</dbReference>
<dbReference type="EMBL" id="CP077715">
    <property type="protein sequence ID" value="QXJ33007.1"/>
    <property type="molecule type" value="Genomic_DNA"/>
</dbReference>
<evidence type="ECO:0000313" key="4">
    <source>
        <dbReference type="Proteomes" id="UP000694036"/>
    </source>
</evidence>
<name>A0A8F5BWZ3_9CREN</name>
<organism evidence="1 3">
    <name type="scientific">Saccharolobus shibatae</name>
    <dbReference type="NCBI Taxonomy" id="2286"/>
    <lineage>
        <taxon>Archaea</taxon>
        <taxon>Thermoproteota</taxon>
        <taxon>Thermoprotei</taxon>
        <taxon>Sulfolobales</taxon>
        <taxon>Sulfolobaceae</taxon>
        <taxon>Saccharolobus</taxon>
    </lineage>
</organism>
<dbReference type="Proteomes" id="UP000693941">
    <property type="component" value="Chromosome"/>
</dbReference>
<accession>A0A8F5BWZ3</accession>
<sequence>MPRNKKIKHKAKLGKDYQSRFTSFKSNWTLEEVKNHLLYVANYYFVYYGILMYKV</sequence>
<proteinExistence type="predicted"/>
<gene>
    <name evidence="1" type="ORF">J5U21_02670</name>
    <name evidence="2" type="ORF">J5U22_02684</name>
</gene>
<evidence type="ECO:0000313" key="1">
    <source>
        <dbReference type="EMBL" id="QXJ33007.1"/>
    </source>
</evidence>